<keyword evidence="5" id="KW-1185">Reference proteome</keyword>
<evidence type="ECO:0000313" key="3">
    <source>
        <dbReference type="EMBL" id="AOZ46162.1"/>
    </source>
</evidence>
<gene>
    <name evidence="3" type="ORF">A8L58_04870</name>
    <name evidence="2" type="ORF">AXH35_03405</name>
</gene>
<evidence type="ECO:0000313" key="5">
    <source>
        <dbReference type="Proteomes" id="UP000178666"/>
    </source>
</evidence>
<protein>
    <recommendedName>
        <fullName evidence="6">DUF2746 domain-containing protein</fullName>
    </recommendedName>
</protein>
<dbReference type="Proteomes" id="UP000075221">
    <property type="component" value="Chromosome"/>
</dbReference>
<dbReference type="EMBL" id="CP015970">
    <property type="protein sequence ID" value="AOZ46162.1"/>
    <property type="molecule type" value="Genomic_DNA"/>
</dbReference>
<evidence type="ECO:0000313" key="4">
    <source>
        <dbReference type="Proteomes" id="UP000075221"/>
    </source>
</evidence>
<feature type="region of interest" description="Disordered" evidence="1">
    <location>
        <begin position="148"/>
        <end position="187"/>
    </location>
</feature>
<proteinExistence type="predicted"/>
<evidence type="ECO:0000313" key="2">
    <source>
        <dbReference type="EMBL" id="AMS04673.1"/>
    </source>
</evidence>
<organism evidence="2 4">
    <name type="scientific">Acidipropionibacterium acidipropionici</name>
    <dbReference type="NCBI Taxonomy" id="1748"/>
    <lineage>
        <taxon>Bacteria</taxon>
        <taxon>Bacillati</taxon>
        <taxon>Actinomycetota</taxon>
        <taxon>Actinomycetes</taxon>
        <taxon>Propionibacteriales</taxon>
        <taxon>Propionibacteriaceae</taxon>
        <taxon>Acidipropionibacterium</taxon>
    </lineage>
</organism>
<dbReference type="Proteomes" id="UP000178666">
    <property type="component" value="Chromosome"/>
</dbReference>
<evidence type="ECO:0008006" key="6">
    <source>
        <dbReference type="Google" id="ProtNLM"/>
    </source>
</evidence>
<sequence length="187" mass="20344">MIPLVTELGLAALITAAGSSIAALIGSLVQGMKTRAEVEQMRGHVTAAMETAQHELTHNHGSSMKDASTRTEGKVDRLSDAVEANTELTRGVVAEQDRQATRLHALETGLGGIRDDVRQIHRSSDSEHGTLRDDISQIRDDVRAIQGRCRPRDSPACGGWDYRDHETSGQPPIFRAPGRDDDIQEDT</sequence>
<evidence type="ECO:0000256" key="1">
    <source>
        <dbReference type="SAM" id="MobiDB-lite"/>
    </source>
</evidence>
<name>A0AAC8YDF0_9ACTN</name>
<reference evidence="2 4" key="2">
    <citation type="submission" date="2016-02" db="EMBL/GenBank/DDBJ databases">
        <title>Complete Genome Sequence of Propionibacterium acidipropionici ATCC 55737.</title>
        <authorList>
            <person name="Luna Flores C.H."/>
            <person name="Nielsen L.K."/>
            <person name="Marcellin E."/>
        </authorList>
    </citation>
    <scope>NUCLEOTIDE SEQUENCE [LARGE SCALE GENOMIC DNA]</scope>
    <source>
        <strain evidence="2 4">ATCC 55737</strain>
    </source>
</reference>
<reference evidence="3 5" key="1">
    <citation type="journal article" date="2016" name="Plant Dis.">
        <title>Improved production of propionic acid using genome shuffling.</title>
        <authorList>
            <person name="Luna-Flores C.H."/>
            <person name="Palfreyman R.W."/>
            <person name="Kromer J.O."/>
            <person name="Nielsen L.K."/>
            <person name="Marcellin E."/>
        </authorList>
    </citation>
    <scope>NUCLEOTIDE SEQUENCE [LARGE SCALE GENOMIC DNA]</scope>
    <source>
        <strain evidence="3 5">F3E8</strain>
    </source>
</reference>
<dbReference type="AlphaFoldDB" id="A0AAC8YDF0"/>
<accession>A0AAC8YDF0</accession>
<dbReference type="RefSeq" id="WP_062819089.1">
    <property type="nucleotide sequence ID" value="NZ_CP014352.1"/>
</dbReference>
<dbReference type="EMBL" id="CP014352">
    <property type="protein sequence ID" value="AMS04673.1"/>
    <property type="molecule type" value="Genomic_DNA"/>
</dbReference>